<sequence length="426" mass="47443">MADDLFEGLPPPSASPLPSSEHQEQDEEPKRKPKFATFSSDSSSSSPAQAPQPVLKSALKQPKQPSEPNPVLKSVLKRPKQPSEPNPEATVPGKKLRFKTTTDASEQQVIEAMQKIASHIKNPTKFGKASKLAIQLIQAGSVKAETSDYFFSILEAAMTSSTSCTDPSIRADFHALFSAAQDASDCLNKKQKNQLTTWTVRAVVANDLLTDDSFLFSKTAGQLKEEISNLPVATEDDDREEAAALEDETKTADEDDQMKQDITSDVPDEENNEKESDPFGLDAFLTPSSMKKGDKTKGKKDVTTKVGKEEEETKRFLKSQREALVLCLEIAARRYKTPWCQTVIDILAKHAFDNIRRFTSKQRNAIEKLWASIREQHNRRKQGKTVTGKLDVNGFEWLQQKYANEKISIRHSIGGSGDRKTEMWLG</sequence>
<protein>
    <recommendedName>
        <fullName evidence="4">Nucleolar/coiled-body phosphoprotein</fullName>
    </recommendedName>
</protein>
<dbReference type="EMBL" id="JBEDUW010000006">
    <property type="protein sequence ID" value="KAK9919481.1"/>
    <property type="molecule type" value="Genomic_DNA"/>
</dbReference>
<feature type="region of interest" description="Disordered" evidence="1">
    <location>
        <begin position="227"/>
        <end position="299"/>
    </location>
</feature>
<accession>A0AAW1W6M2</accession>
<feature type="compositionally biased region" description="Acidic residues" evidence="1">
    <location>
        <begin position="234"/>
        <end position="246"/>
    </location>
</feature>
<feature type="region of interest" description="Disordered" evidence="1">
    <location>
        <begin position="1"/>
        <end position="93"/>
    </location>
</feature>
<keyword evidence="3" id="KW-1185">Reference proteome</keyword>
<comment type="caution">
    <text evidence="2">The sequence shown here is derived from an EMBL/GenBank/DDBJ whole genome shotgun (WGS) entry which is preliminary data.</text>
</comment>
<evidence type="ECO:0000256" key="1">
    <source>
        <dbReference type="SAM" id="MobiDB-lite"/>
    </source>
</evidence>
<gene>
    <name evidence="2" type="ORF">M0R45_028072</name>
</gene>
<organism evidence="2 3">
    <name type="scientific">Rubus argutus</name>
    <name type="common">Southern blackberry</name>
    <dbReference type="NCBI Taxonomy" id="59490"/>
    <lineage>
        <taxon>Eukaryota</taxon>
        <taxon>Viridiplantae</taxon>
        <taxon>Streptophyta</taxon>
        <taxon>Embryophyta</taxon>
        <taxon>Tracheophyta</taxon>
        <taxon>Spermatophyta</taxon>
        <taxon>Magnoliopsida</taxon>
        <taxon>eudicotyledons</taxon>
        <taxon>Gunneridae</taxon>
        <taxon>Pentapetalae</taxon>
        <taxon>rosids</taxon>
        <taxon>fabids</taxon>
        <taxon>Rosales</taxon>
        <taxon>Rosaceae</taxon>
        <taxon>Rosoideae</taxon>
        <taxon>Rosoideae incertae sedis</taxon>
        <taxon>Rubus</taxon>
    </lineage>
</organism>
<reference evidence="2 3" key="1">
    <citation type="journal article" date="2023" name="G3 (Bethesda)">
        <title>A chromosome-length genome assembly and annotation of blackberry (Rubus argutus, cv. 'Hillquist').</title>
        <authorList>
            <person name="Bruna T."/>
            <person name="Aryal R."/>
            <person name="Dudchenko O."/>
            <person name="Sargent D.J."/>
            <person name="Mead D."/>
            <person name="Buti M."/>
            <person name="Cavallini A."/>
            <person name="Hytonen T."/>
            <person name="Andres J."/>
            <person name="Pham M."/>
            <person name="Weisz D."/>
            <person name="Mascagni F."/>
            <person name="Usai G."/>
            <person name="Natali L."/>
            <person name="Bassil N."/>
            <person name="Fernandez G.E."/>
            <person name="Lomsadze A."/>
            <person name="Armour M."/>
            <person name="Olukolu B."/>
            <person name="Poorten T."/>
            <person name="Britton C."/>
            <person name="Davik J."/>
            <person name="Ashrafi H."/>
            <person name="Aiden E.L."/>
            <person name="Borodovsky M."/>
            <person name="Worthington M."/>
        </authorList>
    </citation>
    <scope>NUCLEOTIDE SEQUENCE [LARGE SCALE GENOMIC DNA]</scope>
    <source>
        <strain evidence="2">PI 553951</strain>
    </source>
</reference>
<evidence type="ECO:0008006" key="4">
    <source>
        <dbReference type="Google" id="ProtNLM"/>
    </source>
</evidence>
<dbReference type="Proteomes" id="UP001457282">
    <property type="component" value="Unassembled WGS sequence"/>
</dbReference>
<dbReference type="PANTHER" id="PTHR36749:SF1">
    <property type="entry name" value="F7O18.3 PROTEIN"/>
    <property type="match status" value="1"/>
</dbReference>
<name>A0AAW1W6M2_RUBAR</name>
<dbReference type="AlphaFoldDB" id="A0AAW1W6M2"/>
<dbReference type="PANTHER" id="PTHR36749">
    <property type="entry name" value="F7O18.3 PROTEIN"/>
    <property type="match status" value="1"/>
</dbReference>
<evidence type="ECO:0000313" key="3">
    <source>
        <dbReference type="Proteomes" id="UP001457282"/>
    </source>
</evidence>
<proteinExistence type="predicted"/>
<evidence type="ECO:0000313" key="2">
    <source>
        <dbReference type="EMBL" id="KAK9919481.1"/>
    </source>
</evidence>